<dbReference type="InterPro" id="IPR026444">
    <property type="entry name" value="Secre_tail"/>
</dbReference>
<proteinExistence type="predicted"/>
<keyword evidence="7" id="KW-1185">Reference proteome</keyword>
<dbReference type="InterPro" id="IPR001434">
    <property type="entry name" value="OmcB-like_DUF11"/>
</dbReference>
<dbReference type="RefSeq" id="WP_135464296.1">
    <property type="nucleotide sequence ID" value="NZ_SRLC01000002.1"/>
</dbReference>
<evidence type="ECO:0000313" key="7">
    <source>
        <dbReference type="Proteomes" id="UP000297549"/>
    </source>
</evidence>
<feature type="signal peptide" evidence="2">
    <location>
        <begin position="1"/>
        <end position="23"/>
    </location>
</feature>
<feature type="domain" description="Secretion system C-terminal sorting" evidence="4">
    <location>
        <begin position="837"/>
        <end position="904"/>
    </location>
</feature>
<dbReference type="InterPro" id="IPR013783">
    <property type="entry name" value="Ig-like_fold"/>
</dbReference>
<evidence type="ECO:0000259" key="4">
    <source>
        <dbReference type="Pfam" id="PF18962"/>
    </source>
</evidence>
<evidence type="ECO:0000259" key="5">
    <source>
        <dbReference type="Pfam" id="PF24595"/>
    </source>
</evidence>
<dbReference type="Proteomes" id="UP000297549">
    <property type="component" value="Unassembled WGS sequence"/>
</dbReference>
<evidence type="ECO:0000256" key="2">
    <source>
        <dbReference type="SAM" id="SignalP"/>
    </source>
</evidence>
<dbReference type="Gene3D" id="2.60.40.10">
    <property type="entry name" value="Immunoglobulins"/>
    <property type="match status" value="1"/>
</dbReference>
<feature type="domain" description="DUF11" evidence="3">
    <location>
        <begin position="563"/>
        <end position="674"/>
    </location>
</feature>
<name>A0A4Z0PVE1_9BACT</name>
<gene>
    <name evidence="6" type="ORF">E5K00_15895</name>
</gene>
<dbReference type="Pfam" id="PF18962">
    <property type="entry name" value="Por_Secre_tail"/>
    <property type="match status" value="1"/>
</dbReference>
<dbReference type="EMBL" id="SRLC01000002">
    <property type="protein sequence ID" value="TGE21750.1"/>
    <property type="molecule type" value="Genomic_DNA"/>
</dbReference>
<organism evidence="6 7">
    <name type="scientific">Hymenobacter aquaticus</name>
    <dbReference type="NCBI Taxonomy" id="1867101"/>
    <lineage>
        <taxon>Bacteria</taxon>
        <taxon>Pseudomonadati</taxon>
        <taxon>Bacteroidota</taxon>
        <taxon>Cytophagia</taxon>
        <taxon>Cytophagales</taxon>
        <taxon>Hymenobacteraceae</taxon>
        <taxon>Hymenobacter</taxon>
    </lineage>
</organism>
<comment type="caution">
    <text evidence="6">The sequence shown here is derived from an EMBL/GenBank/DDBJ whole genome shotgun (WGS) entry which is preliminary data.</text>
</comment>
<evidence type="ECO:0000259" key="3">
    <source>
        <dbReference type="Pfam" id="PF01345"/>
    </source>
</evidence>
<keyword evidence="2" id="KW-0732">Signal</keyword>
<protein>
    <submittedName>
        <fullName evidence="6">T9SS type A sorting domain-containing protein</fullName>
    </submittedName>
</protein>
<dbReference type="InterPro" id="IPR055353">
    <property type="entry name" value="DUF7619"/>
</dbReference>
<evidence type="ECO:0000256" key="1">
    <source>
        <dbReference type="SAM" id="MobiDB-lite"/>
    </source>
</evidence>
<sequence length="915" mass="94728">MRFLRYIVGMAGLLLGTGQAVQAQQTAWIRQIPSAVNAGQYLAADAAGNVYTSSMYRNTVHIWGNNCDGSPSNLNDYDALLTRFNANGDVAWVLTANGNGNEHLGELTVNAAGNLTAVLTIEQSNPGGPTTGVGITLGGQTLPGFGRYLLEISPKGTVLAVAQRPVPITLHHYVAPMLTADAQGNKYYFAEDSVIVTMNSSGVLRNVAAFVGHKRAGDNQMALYDMAIGPQGDLYGIGRLSGWLTVNGTDVRAGADNEVALAFRISPSGVVRWAVTSSSGATQGRHMGRAIAVDGAGNAYLMGQSFGGAPVKFGTRSTTGTPDVFAAKISASGQPEWVRGLGGCGAAASCVGGQWGLVVDQAGTSFLSGGSAASSLTIDNANPVQLAGPSYLASFDAAGSLRSVRSYALSPTGTNGTGTQPLRLAAGSLYLLATARAGAVLDQQTATTAGHSLVRFDAMAGLSGTVYLDANGNGQQDAGEGAFPQSVVISEANQQLSFSTNPATGAYSVFGQPGAASLSVASVLPHYVVSQPSPAAYSTTFPGVGQSTEGLNFGVRPVPNQPDVRVTLTPYGNARAGFLTKYRLTVENVGTTTIAGGTATATLDARATYVASSPVGTQSGGTVSWTYGSLPPLARLTFDVQFSLPVNTAAGTVLNSSAAAPLAGDVAPTDNATTEKQTVTSPLDPNDLTVNFSQLTAQQVAARQPLDYTVRFQNMGTDTAFTAVLEDTLQLSRLVPGSLQLLAHSHNCVWTLSNKGVLSIRFPNIKLPPRSTNVIASQGFARFRVLPQPGLAAGAVIPNVARILFDYEAPVRTNVARTLVVVLTPTRSAQAAAAWSLYPNPATDALTIATELTSAGPIRVQLLDPMGRVVQEQALTTAAGPLRHTLDLRAVAPGLYIVRLLPATGQPLSQAIIHQ</sequence>
<feature type="compositionally biased region" description="Polar residues" evidence="1">
    <location>
        <begin position="670"/>
        <end position="685"/>
    </location>
</feature>
<evidence type="ECO:0000313" key="6">
    <source>
        <dbReference type="EMBL" id="TGE21750.1"/>
    </source>
</evidence>
<dbReference type="Pfam" id="PF01345">
    <property type="entry name" value="DUF11"/>
    <property type="match status" value="1"/>
</dbReference>
<dbReference type="SUPFAM" id="SSF63829">
    <property type="entry name" value="Calcium-dependent phosphotriesterase"/>
    <property type="match status" value="1"/>
</dbReference>
<feature type="chain" id="PRO_5021441777" evidence="2">
    <location>
        <begin position="24"/>
        <end position="915"/>
    </location>
</feature>
<feature type="domain" description="DUF7619" evidence="5">
    <location>
        <begin position="684"/>
        <end position="818"/>
    </location>
</feature>
<dbReference type="Pfam" id="PF24595">
    <property type="entry name" value="DUF7619"/>
    <property type="match status" value="1"/>
</dbReference>
<reference evidence="6 7" key="1">
    <citation type="submission" date="2019-04" db="EMBL/GenBank/DDBJ databases">
        <authorList>
            <person name="Feng G."/>
            <person name="Zhang J."/>
            <person name="Zhu H."/>
        </authorList>
    </citation>
    <scope>NUCLEOTIDE SEQUENCE [LARGE SCALE GENOMIC DNA]</scope>
    <source>
        <strain evidence="6 7">JCM 31653</strain>
    </source>
</reference>
<dbReference type="OrthoDB" id="1524003at2"/>
<dbReference type="NCBIfam" id="TIGR04183">
    <property type="entry name" value="Por_Secre_tail"/>
    <property type="match status" value="1"/>
</dbReference>
<feature type="region of interest" description="Disordered" evidence="1">
    <location>
        <begin position="665"/>
        <end position="685"/>
    </location>
</feature>
<accession>A0A4Z0PVE1</accession>
<dbReference type="AlphaFoldDB" id="A0A4Z0PVE1"/>